<feature type="domain" description="Coenzyme F420 hydrogenase/dehydrogenase beta subunit C-terminal" evidence="3">
    <location>
        <begin position="185"/>
        <end position="326"/>
    </location>
</feature>
<dbReference type="GO" id="GO:0050454">
    <property type="term" value="F:coenzyme F420 hydrogenase activity"/>
    <property type="evidence" value="ECO:0007669"/>
    <property type="project" value="UniProtKB-EC"/>
</dbReference>
<dbReference type="Proteomes" id="UP001205843">
    <property type="component" value="Unassembled WGS sequence"/>
</dbReference>
<dbReference type="PANTHER" id="PTHR31332">
    <property type="entry name" value="7-HYDROXYMETHYL CHLOROPHYLL A REDUCTASE, CHLOROPLASTIC"/>
    <property type="match status" value="1"/>
</dbReference>
<dbReference type="InterPro" id="IPR007516">
    <property type="entry name" value="Co_F420_Hydgase/DH_bsu_N"/>
</dbReference>
<dbReference type="EC" id="1.12.98.1" evidence="4"/>
<dbReference type="InterPro" id="IPR007525">
    <property type="entry name" value="FrhB_FdhB_C"/>
</dbReference>
<evidence type="ECO:0000256" key="1">
    <source>
        <dbReference type="SAM" id="MobiDB-lite"/>
    </source>
</evidence>
<dbReference type="Pfam" id="PF04422">
    <property type="entry name" value="FrhB_FdhB_N"/>
    <property type="match status" value="1"/>
</dbReference>
<proteinExistence type="predicted"/>
<keyword evidence="4" id="KW-0560">Oxidoreductase</keyword>
<keyword evidence="5" id="KW-1185">Reference proteome</keyword>
<name>A0AAE3G4V4_9GAMM</name>
<gene>
    <name evidence="4" type="ORF">J2T57_003026</name>
</gene>
<evidence type="ECO:0000313" key="4">
    <source>
        <dbReference type="EMBL" id="MCP1675871.1"/>
    </source>
</evidence>
<dbReference type="Pfam" id="PF04432">
    <property type="entry name" value="FrhB_FdhB_C"/>
    <property type="match status" value="1"/>
</dbReference>
<dbReference type="EMBL" id="JALJXV010000007">
    <property type="protein sequence ID" value="MCP1675871.1"/>
    <property type="molecule type" value="Genomic_DNA"/>
</dbReference>
<dbReference type="PANTHER" id="PTHR31332:SF0">
    <property type="entry name" value="7-HYDROXYMETHYL CHLOROPHYLL A REDUCTASE, CHLOROPLASTIC"/>
    <property type="match status" value="1"/>
</dbReference>
<feature type="region of interest" description="Disordered" evidence="1">
    <location>
        <begin position="422"/>
        <end position="449"/>
    </location>
</feature>
<accession>A0AAE3G4V4</accession>
<evidence type="ECO:0000313" key="5">
    <source>
        <dbReference type="Proteomes" id="UP001205843"/>
    </source>
</evidence>
<reference evidence="4" key="1">
    <citation type="submission" date="2022-03" db="EMBL/GenBank/DDBJ databases">
        <title>Genomic Encyclopedia of Type Strains, Phase III (KMG-III): the genomes of soil and plant-associated and newly described type strains.</title>
        <authorList>
            <person name="Whitman W."/>
        </authorList>
    </citation>
    <scope>NUCLEOTIDE SEQUENCE</scope>
    <source>
        <strain evidence="4">ANL 6-2</strain>
    </source>
</reference>
<dbReference type="AlphaFoldDB" id="A0AAE3G4V4"/>
<sequence length="449" mass="50385">MMRLAGRDNWWLLLLKPESGEQRVTTDPAAPFAGAAGAAEWPPARDLCTDCGISRTEDPRACGRACQFIKPDYPGLEHAVHGRARNPDIADERFFGPYQRMYRARLVPGLAGAQWSGITTRIAERLLTTGVVDAVLTVRPDATDRWKPVPVLVTDAADLAGCRGMRMGYAPLLSLLEPARRQGIKRLAVIGIPCQVYALRALEKELGFERLYVIGTPCSDNTTTANFHRFLELLSDEPEQITYLEFRADYRVELRFEDGSVREIPFLDLPISRLPPDFFPLTCRTCVDYSNVLSDITVGYMGGEGDQWLIVRNERGQALLDLLGEEVQLREPGSAGRRAGSVKGFLANVERAAGGLPLRRMPDWLRPVVSWLMPRIGPRGLEFARARIEMKAIETVIHLRRERPRRLRSMIPDHVWNLVTPYGLQPEPGEQRTSTRMASPPVAPERPRD</sequence>
<evidence type="ECO:0000259" key="3">
    <source>
        <dbReference type="Pfam" id="PF04432"/>
    </source>
</evidence>
<dbReference type="InterPro" id="IPR045220">
    <property type="entry name" value="FRHB/FDHB/HCAR-like"/>
</dbReference>
<feature type="domain" description="Coenzyme F420 hydrogenase/dehydrogenase beta subunit N-terminal" evidence="2">
    <location>
        <begin position="101"/>
        <end position="177"/>
    </location>
</feature>
<dbReference type="GO" id="GO:0052592">
    <property type="term" value="F:oxidoreductase activity, acting on CH or CH2 groups, with an iron-sulfur protein as acceptor"/>
    <property type="evidence" value="ECO:0007669"/>
    <property type="project" value="TreeGrafter"/>
</dbReference>
<organism evidence="4 5">
    <name type="scientific">Natronocella acetinitrilica</name>
    <dbReference type="NCBI Taxonomy" id="414046"/>
    <lineage>
        <taxon>Bacteria</taxon>
        <taxon>Pseudomonadati</taxon>
        <taxon>Pseudomonadota</taxon>
        <taxon>Gammaproteobacteria</taxon>
        <taxon>Chromatiales</taxon>
        <taxon>Ectothiorhodospiraceae</taxon>
        <taxon>Natronocella</taxon>
    </lineage>
</organism>
<protein>
    <submittedName>
        <fullName evidence="4">Coenzyme F420 hydrogenase subunit beta</fullName>
        <ecNumber evidence="4">1.12.98.1</ecNumber>
    </submittedName>
</protein>
<evidence type="ECO:0000259" key="2">
    <source>
        <dbReference type="Pfam" id="PF04422"/>
    </source>
</evidence>
<comment type="caution">
    <text evidence="4">The sequence shown here is derived from an EMBL/GenBank/DDBJ whole genome shotgun (WGS) entry which is preliminary data.</text>
</comment>